<reference evidence="5" key="1">
    <citation type="submission" date="2021-10" db="EMBL/GenBank/DDBJ databases">
        <title>Tropical sea cucumber genome reveals ecological adaptation and Cuvierian tubules defense mechanism.</title>
        <authorList>
            <person name="Chen T."/>
        </authorList>
    </citation>
    <scope>NUCLEOTIDE SEQUENCE</scope>
    <source>
        <strain evidence="5">Nanhai2018</strain>
        <tissue evidence="5">Muscle</tissue>
    </source>
</reference>
<dbReference type="GO" id="GO:0004252">
    <property type="term" value="F:serine-type endopeptidase activity"/>
    <property type="evidence" value="ECO:0007669"/>
    <property type="project" value="InterPro"/>
</dbReference>
<evidence type="ECO:0000256" key="2">
    <source>
        <dbReference type="SAM" id="MobiDB-lite"/>
    </source>
</evidence>
<gene>
    <name evidence="5" type="ORF">HOLleu_32481</name>
</gene>
<organism evidence="5 6">
    <name type="scientific">Holothuria leucospilota</name>
    <name type="common">Black long sea cucumber</name>
    <name type="synonym">Mertensiothuria leucospilota</name>
    <dbReference type="NCBI Taxonomy" id="206669"/>
    <lineage>
        <taxon>Eukaryota</taxon>
        <taxon>Metazoa</taxon>
        <taxon>Echinodermata</taxon>
        <taxon>Eleutherozoa</taxon>
        <taxon>Echinozoa</taxon>
        <taxon>Holothuroidea</taxon>
        <taxon>Aspidochirotacea</taxon>
        <taxon>Aspidochirotida</taxon>
        <taxon>Holothuriidae</taxon>
        <taxon>Holothuria</taxon>
    </lineage>
</organism>
<dbReference type="PANTHER" id="PTHR15462">
    <property type="entry name" value="SERINE PROTEASE"/>
    <property type="match status" value="1"/>
</dbReference>
<dbReference type="EMBL" id="JAIZAY010000016">
    <property type="protein sequence ID" value="KAJ8027354.1"/>
    <property type="molecule type" value="Genomic_DNA"/>
</dbReference>
<dbReference type="InterPro" id="IPR009003">
    <property type="entry name" value="Peptidase_S1_PA"/>
</dbReference>
<dbReference type="SUPFAM" id="SSF50494">
    <property type="entry name" value="Trypsin-like serine proteases"/>
    <property type="match status" value="1"/>
</dbReference>
<dbReference type="Pfam" id="PF00089">
    <property type="entry name" value="Trypsin"/>
    <property type="match status" value="1"/>
</dbReference>
<name>A0A9Q1BIR8_HOLLE</name>
<evidence type="ECO:0000259" key="4">
    <source>
        <dbReference type="Pfam" id="PF00089"/>
    </source>
</evidence>
<feature type="domain" description="Peptidase S1" evidence="4">
    <location>
        <begin position="176"/>
        <end position="214"/>
    </location>
</feature>
<keyword evidence="5" id="KW-0378">Hydrolase</keyword>
<dbReference type="InterPro" id="IPR043504">
    <property type="entry name" value="Peptidase_S1_PA_chymotrypsin"/>
</dbReference>
<sequence>MWILLFILLVLPFNSSAVDWKETISKYRTIREGLANGHKPSSVKKVVTWHTIQFPSNTSPKFLVQDEPDEGDTEEDENEIPRLICGAECQGYVYQNATKSQVQSSFAYKVFSDEGENKVVDVDLDDAFIHYLYRWQHGERRLKRREEEAKANSRSRRGIVIGDDTRFEISDREWLNQNPFSTNVKTSTGCSGVLISNLHVLTAASCVHNGRKMLEKMRDFHVGIRQKRQLTPEEEMGKNWKEAFRWVPVKKIYVPNEWSSKPPKGQRGKVALPIDKNYALIILKRELDRDFMNVSVGSVANVGEGKRVHFSSFDDIARPTLSYRFCTVEEETMEVLYQECDGTPQSVGAGVYVRRWNRERRVWDRSVVAIFTGHQTFYLEDGTVRDRNIAVKITPLKFAQICYWMTGDYGQSEWMNAAVILIIAAPPFNEDRVYWRQSALVATLHGYAREV</sequence>
<feature type="signal peptide" evidence="3">
    <location>
        <begin position="1"/>
        <end position="17"/>
    </location>
</feature>
<dbReference type="InterPro" id="IPR050966">
    <property type="entry name" value="Glutamyl_endopeptidase"/>
</dbReference>
<keyword evidence="6" id="KW-1185">Reference proteome</keyword>
<dbReference type="Gene3D" id="2.40.10.10">
    <property type="entry name" value="Trypsin-like serine proteases"/>
    <property type="match status" value="2"/>
</dbReference>
<dbReference type="PANTHER" id="PTHR15462:SF8">
    <property type="entry name" value="SERINE PROTEASE"/>
    <property type="match status" value="1"/>
</dbReference>
<dbReference type="AlphaFoldDB" id="A0A9Q1BIR8"/>
<evidence type="ECO:0000313" key="6">
    <source>
        <dbReference type="Proteomes" id="UP001152320"/>
    </source>
</evidence>
<evidence type="ECO:0000313" key="5">
    <source>
        <dbReference type="EMBL" id="KAJ8027354.1"/>
    </source>
</evidence>
<dbReference type="OrthoDB" id="10037376at2759"/>
<accession>A0A9Q1BIR8</accession>
<protein>
    <submittedName>
        <fullName evidence="5">Serine protease 23</fullName>
    </submittedName>
</protein>
<keyword evidence="5" id="KW-0645">Protease</keyword>
<evidence type="ECO:0000256" key="1">
    <source>
        <dbReference type="ARBA" id="ARBA00022729"/>
    </source>
</evidence>
<dbReference type="Proteomes" id="UP001152320">
    <property type="component" value="Chromosome 16"/>
</dbReference>
<dbReference type="GO" id="GO:0006508">
    <property type="term" value="P:proteolysis"/>
    <property type="evidence" value="ECO:0007669"/>
    <property type="project" value="UniProtKB-KW"/>
</dbReference>
<proteinExistence type="predicted"/>
<feature type="chain" id="PRO_5040492675" evidence="3">
    <location>
        <begin position="18"/>
        <end position="451"/>
    </location>
</feature>
<keyword evidence="1 3" id="KW-0732">Signal</keyword>
<feature type="region of interest" description="Disordered" evidence="2">
    <location>
        <begin position="59"/>
        <end position="78"/>
    </location>
</feature>
<evidence type="ECO:0000256" key="3">
    <source>
        <dbReference type="SAM" id="SignalP"/>
    </source>
</evidence>
<comment type="caution">
    <text evidence="5">The sequence shown here is derived from an EMBL/GenBank/DDBJ whole genome shotgun (WGS) entry which is preliminary data.</text>
</comment>
<dbReference type="InterPro" id="IPR001254">
    <property type="entry name" value="Trypsin_dom"/>
</dbReference>
<feature type="compositionally biased region" description="Acidic residues" evidence="2">
    <location>
        <begin position="66"/>
        <end position="78"/>
    </location>
</feature>